<keyword evidence="1" id="KW-0694">RNA-binding</keyword>
<dbReference type="EMBL" id="WTXG01000247">
    <property type="protein sequence ID" value="KAI0290113.1"/>
    <property type="molecule type" value="Genomic_DNA"/>
</dbReference>
<feature type="region of interest" description="Disordered" evidence="2">
    <location>
        <begin position="218"/>
        <end position="256"/>
    </location>
</feature>
<dbReference type="AlphaFoldDB" id="A0AAD4LUQ7"/>
<feature type="compositionally biased region" description="Polar residues" evidence="2">
    <location>
        <begin position="245"/>
        <end position="256"/>
    </location>
</feature>
<dbReference type="PROSITE" id="PS50102">
    <property type="entry name" value="RRM"/>
    <property type="match status" value="1"/>
</dbReference>
<comment type="caution">
    <text evidence="4">The sequence shown here is derived from an EMBL/GenBank/DDBJ whole genome shotgun (WGS) entry which is preliminary data.</text>
</comment>
<gene>
    <name evidence="4" type="ORF">B0F90DRAFT_645190</name>
</gene>
<dbReference type="Proteomes" id="UP001203297">
    <property type="component" value="Unassembled WGS sequence"/>
</dbReference>
<evidence type="ECO:0000256" key="1">
    <source>
        <dbReference type="PROSITE-ProRule" id="PRU00176"/>
    </source>
</evidence>
<dbReference type="GO" id="GO:0003723">
    <property type="term" value="F:RNA binding"/>
    <property type="evidence" value="ECO:0007669"/>
    <property type="project" value="UniProtKB-UniRule"/>
</dbReference>
<organism evidence="4 5">
    <name type="scientific">Multifurca ochricompacta</name>
    <dbReference type="NCBI Taxonomy" id="376703"/>
    <lineage>
        <taxon>Eukaryota</taxon>
        <taxon>Fungi</taxon>
        <taxon>Dikarya</taxon>
        <taxon>Basidiomycota</taxon>
        <taxon>Agaricomycotina</taxon>
        <taxon>Agaricomycetes</taxon>
        <taxon>Russulales</taxon>
        <taxon>Russulaceae</taxon>
        <taxon>Multifurca</taxon>
    </lineage>
</organism>
<keyword evidence="5" id="KW-1185">Reference proteome</keyword>
<feature type="domain" description="RRM" evidence="3">
    <location>
        <begin position="3"/>
        <end position="78"/>
    </location>
</feature>
<dbReference type="PANTHER" id="PTHR32343">
    <property type="entry name" value="SERINE/ARGININE-RICH SPLICING FACTOR"/>
    <property type="match status" value="1"/>
</dbReference>
<protein>
    <recommendedName>
        <fullName evidence="3">RRM domain-containing protein</fullName>
    </recommendedName>
</protein>
<dbReference type="SUPFAM" id="SSF54928">
    <property type="entry name" value="RNA-binding domain, RBD"/>
    <property type="match status" value="1"/>
</dbReference>
<evidence type="ECO:0000259" key="3">
    <source>
        <dbReference type="PROSITE" id="PS50102"/>
    </source>
</evidence>
<name>A0AAD4LUQ7_9AGAM</name>
<evidence type="ECO:0000313" key="5">
    <source>
        <dbReference type="Proteomes" id="UP001203297"/>
    </source>
</evidence>
<dbReference type="InterPro" id="IPR035979">
    <property type="entry name" value="RBD_domain_sf"/>
</dbReference>
<dbReference type="PANTHER" id="PTHR32343:SF10">
    <property type="entry name" value="RNA-BINDING REGION RNP-1 DOMAIN-CONTAINING PROTEIN"/>
    <property type="match status" value="1"/>
</dbReference>
<accession>A0AAD4LUQ7</accession>
<dbReference type="InterPro" id="IPR012677">
    <property type="entry name" value="Nucleotide-bd_a/b_plait_sf"/>
</dbReference>
<reference evidence="4" key="1">
    <citation type="journal article" date="2022" name="New Phytol.">
        <title>Evolutionary transition to the ectomycorrhizal habit in the genomes of a hyperdiverse lineage of mushroom-forming fungi.</title>
        <authorList>
            <person name="Looney B."/>
            <person name="Miyauchi S."/>
            <person name="Morin E."/>
            <person name="Drula E."/>
            <person name="Courty P.E."/>
            <person name="Kohler A."/>
            <person name="Kuo A."/>
            <person name="LaButti K."/>
            <person name="Pangilinan J."/>
            <person name="Lipzen A."/>
            <person name="Riley R."/>
            <person name="Andreopoulos W."/>
            <person name="He G."/>
            <person name="Johnson J."/>
            <person name="Nolan M."/>
            <person name="Tritt A."/>
            <person name="Barry K.W."/>
            <person name="Grigoriev I.V."/>
            <person name="Nagy L.G."/>
            <person name="Hibbett D."/>
            <person name="Henrissat B."/>
            <person name="Matheny P.B."/>
            <person name="Labbe J."/>
            <person name="Martin F.M."/>
        </authorList>
    </citation>
    <scope>NUCLEOTIDE SEQUENCE</scope>
    <source>
        <strain evidence="4">BPL690</strain>
    </source>
</reference>
<dbReference type="Pfam" id="PF00076">
    <property type="entry name" value="RRM_1"/>
    <property type="match status" value="1"/>
</dbReference>
<evidence type="ECO:0000313" key="4">
    <source>
        <dbReference type="EMBL" id="KAI0290113.1"/>
    </source>
</evidence>
<feature type="compositionally biased region" description="Basic and acidic residues" evidence="2">
    <location>
        <begin position="218"/>
        <end position="231"/>
    </location>
</feature>
<sequence>MSYTVDVSNISPSTSEQQLHDFFSFCGKISKIDLNQTDTSKSAVIHFEKSSAAKTALMLHEGSLDGVQLKVHSDIVHPDEEETSRVPGDPLDQSDKPRAGIAAEYLAKGYKLSDSILRRAIQLDNEKGISKNFLGYFQSLDSSIGAKALGPDQTISGKVTSTIQTATQHAKAMDEQKGYSKVAEDYYTRALGSPLGQRVRAFYTTTSKQILDIHEEARRITDEHKASHQVHESGSTGAEIPGAADTSTPSEASKEA</sequence>
<dbReference type="SMART" id="SM00360">
    <property type="entry name" value="RRM"/>
    <property type="match status" value="1"/>
</dbReference>
<evidence type="ECO:0000256" key="2">
    <source>
        <dbReference type="SAM" id="MobiDB-lite"/>
    </source>
</evidence>
<proteinExistence type="predicted"/>
<dbReference type="InterPro" id="IPR000504">
    <property type="entry name" value="RRM_dom"/>
</dbReference>
<dbReference type="Gene3D" id="3.30.70.330">
    <property type="match status" value="1"/>
</dbReference>